<dbReference type="Gene3D" id="2.40.128.20">
    <property type="match status" value="1"/>
</dbReference>
<dbReference type="Pfam" id="PF14651">
    <property type="entry name" value="Lipocalin_7"/>
    <property type="match status" value="1"/>
</dbReference>
<comment type="similarity">
    <text evidence="1">Belongs to the calycin superfamily. Fatty-acid binding protein (FABP) family.</text>
</comment>
<accession>A0A3B5RFG7</accession>
<dbReference type="Ensembl" id="ENSXMAT00000035847.1">
    <property type="protein sequence ID" value="ENSXMAP00000041496.1"/>
    <property type="gene ID" value="ENSXMAG00000004722.2"/>
</dbReference>
<organism evidence="2 3">
    <name type="scientific">Xiphophorus maculatus</name>
    <name type="common">Southern platyfish</name>
    <name type="synonym">Platypoecilus maculatus</name>
    <dbReference type="NCBI Taxonomy" id="8083"/>
    <lineage>
        <taxon>Eukaryota</taxon>
        <taxon>Metazoa</taxon>
        <taxon>Chordata</taxon>
        <taxon>Craniata</taxon>
        <taxon>Vertebrata</taxon>
        <taxon>Euteleostomi</taxon>
        <taxon>Actinopterygii</taxon>
        <taxon>Neopterygii</taxon>
        <taxon>Teleostei</taxon>
        <taxon>Neoteleostei</taxon>
        <taxon>Acanthomorphata</taxon>
        <taxon>Ovalentaria</taxon>
        <taxon>Atherinomorphae</taxon>
        <taxon>Cyprinodontiformes</taxon>
        <taxon>Poeciliidae</taxon>
        <taxon>Poeciliinae</taxon>
        <taxon>Xiphophorus</taxon>
    </lineage>
</organism>
<protein>
    <submittedName>
        <fullName evidence="2">Fatty acid binding protein 10b, liver basic</fullName>
    </submittedName>
</protein>
<proteinExistence type="inferred from homology"/>
<keyword evidence="3" id="KW-1185">Reference proteome</keyword>
<dbReference type="Proteomes" id="UP000002852">
    <property type="component" value="Unassembled WGS sequence"/>
</dbReference>
<dbReference type="InterPro" id="IPR000463">
    <property type="entry name" value="Fatty_acid-bd"/>
</dbReference>
<name>A0A3B5RFG7_XIPMA</name>
<reference evidence="2" key="4">
    <citation type="submission" date="2025-09" db="UniProtKB">
        <authorList>
            <consortium name="Ensembl"/>
        </authorList>
    </citation>
    <scope>IDENTIFICATION</scope>
    <source>
        <strain evidence="2">JP 163 A</strain>
    </source>
</reference>
<dbReference type="InterPro" id="IPR031259">
    <property type="entry name" value="ILBP"/>
</dbReference>
<dbReference type="GeneTree" id="ENSGT00940000164147"/>
<evidence type="ECO:0000313" key="3">
    <source>
        <dbReference type="Proteomes" id="UP000002852"/>
    </source>
</evidence>
<evidence type="ECO:0000313" key="2">
    <source>
        <dbReference type="Ensembl" id="ENSXMAP00000041496.1"/>
    </source>
</evidence>
<dbReference type="AlphaFoldDB" id="A0A3B5RFG7"/>
<dbReference type="SUPFAM" id="SSF50814">
    <property type="entry name" value="Lipocalins"/>
    <property type="match status" value="1"/>
</dbReference>
<reference evidence="2" key="3">
    <citation type="submission" date="2025-08" db="UniProtKB">
        <authorList>
            <consortium name="Ensembl"/>
        </authorList>
    </citation>
    <scope>IDENTIFICATION</scope>
    <source>
        <strain evidence="2">JP 163 A</strain>
    </source>
</reference>
<dbReference type="PRINTS" id="PR00178">
    <property type="entry name" value="FATTYACIDBP"/>
</dbReference>
<evidence type="ECO:0000256" key="1">
    <source>
        <dbReference type="ARBA" id="ARBA00008390"/>
    </source>
</evidence>
<reference evidence="3" key="2">
    <citation type="journal article" date="2013" name="Nat. Genet.">
        <title>The genome of the platyfish, Xiphophorus maculatus, provides insights into evolutionary adaptation and several complex traits.</title>
        <authorList>
            <person name="Schartl M."/>
            <person name="Walter R.B."/>
            <person name="Shen Y."/>
            <person name="Garcia T."/>
            <person name="Catchen J."/>
            <person name="Amores A."/>
            <person name="Braasch I."/>
            <person name="Chalopin D."/>
            <person name="Volff J.N."/>
            <person name="Lesch K.P."/>
            <person name="Bisazza A."/>
            <person name="Minx P."/>
            <person name="Hillier L."/>
            <person name="Wilson R.K."/>
            <person name="Fuerstenberg S."/>
            <person name="Boore J."/>
            <person name="Searle S."/>
            <person name="Postlethwait J.H."/>
            <person name="Warren W.C."/>
        </authorList>
    </citation>
    <scope>NUCLEOTIDE SEQUENCE [LARGE SCALE GENOMIC DNA]</scope>
    <source>
        <strain evidence="3">JP 163 A</strain>
    </source>
</reference>
<sequence length="142" mass="16619">MDFSGTWKVYSEENLEEFLKVIELLVKMRKDVKPELVIEQNGRDFTCTIKTPFCSRVNCFTVGKESEICALDGRKVKCTVREEDGKLICETSKFTSVREIQGDEMIDVRSQHENKSEINCSYLYKVIRRSKRRSITAQSLYW</sequence>
<dbReference type="PANTHER" id="PTHR11955">
    <property type="entry name" value="FATTY ACID BINDING PROTEIN"/>
    <property type="match status" value="1"/>
</dbReference>
<dbReference type="GO" id="GO:0008289">
    <property type="term" value="F:lipid binding"/>
    <property type="evidence" value="ECO:0007669"/>
    <property type="project" value="InterPro"/>
</dbReference>
<reference evidence="3" key="1">
    <citation type="submission" date="2012-01" db="EMBL/GenBank/DDBJ databases">
        <authorList>
            <person name="Walter R."/>
            <person name="Schartl M."/>
            <person name="Warren W."/>
        </authorList>
    </citation>
    <scope>NUCLEOTIDE SEQUENCE [LARGE SCALE GENOMIC DNA]</scope>
    <source>
        <strain evidence="3">JP 163 A</strain>
    </source>
</reference>
<dbReference type="InterPro" id="IPR012674">
    <property type="entry name" value="Calycin"/>
</dbReference>